<evidence type="ECO:0000256" key="5">
    <source>
        <dbReference type="ARBA" id="ARBA00022553"/>
    </source>
</evidence>
<feature type="transmembrane region" description="Helical" evidence="14">
    <location>
        <begin position="161"/>
        <end position="182"/>
    </location>
</feature>
<evidence type="ECO:0000256" key="10">
    <source>
        <dbReference type="ARBA" id="ARBA00022840"/>
    </source>
</evidence>
<dbReference type="SUPFAM" id="SSF47384">
    <property type="entry name" value="Homodimeric domain of signal transducing histidine kinase"/>
    <property type="match status" value="1"/>
</dbReference>
<dbReference type="Gene3D" id="1.10.287.130">
    <property type="match status" value="1"/>
</dbReference>
<keyword evidence="10" id="KW-0067">ATP-binding</keyword>
<gene>
    <name evidence="17" type="ORF">SAMN04488559_101192</name>
</gene>
<dbReference type="SMART" id="SM00388">
    <property type="entry name" value="HisKA"/>
    <property type="match status" value="1"/>
</dbReference>
<feature type="domain" description="HAMP" evidence="16">
    <location>
        <begin position="181"/>
        <end position="233"/>
    </location>
</feature>
<sequence length="470" mass="53413">MRYLYQQMLTSFIIVMAGFGIVTLAFFKTTTDTVYESTEAQLFGYADSLLSIVENSGGLHKETVAGAERLLKNQGVAFYIFNEDKELTYPNYQEAFTLKLSKDDWEKLENGKNVSIRKEEERKYAFIVIPYVVDGEFLGGIAASEPLSGIEESLTQLKRNFIIAISLSSLGAAALSFIFAKYQVKRINRMRKATHEISEGNFEIQLEDKGKDEFDELSGDFNQMVTNLKASHEEIERQENRRRQFMADAAHEMRTPLTTINGLLEGLEHDMIPEDKKGKSITLMQNETRRLIRLVNENLDYENIRSNQIVLNKQHFNLKDTLDIIGEQLEQKAADSGNIIKLAVDPRLKVYADYDRFIQIVVNIVQNAIQFTKDGEITLSATENDTAVRLEIQDTGIGMNETELKNIWERYYKADPSRKNTKYGESGLGLAIVQQLMTLHGATIEVTSESNQGTTFILQFPKKPSETEKS</sequence>
<dbReference type="FunFam" id="1.10.287.130:FF:000001">
    <property type="entry name" value="Two-component sensor histidine kinase"/>
    <property type="match status" value="1"/>
</dbReference>
<dbReference type="GO" id="GO:0005524">
    <property type="term" value="F:ATP binding"/>
    <property type="evidence" value="ECO:0007669"/>
    <property type="project" value="UniProtKB-KW"/>
</dbReference>
<keyword evidence="4" id="KW-1003">Cell membrane</keyword>
<dbReference type="InterPro" id="IPR050398">
    <property type="entry name" value="HssS/ArlS-like"/>
</dbReference>
<evidence type="ECO:0000259" key="16">
    <source>
        <dbReference type="PROSITE" id="PS50885"/>
    </source>
</evidence>
<dbReference type="SUPFAM" id="SSF55874">
    <property type="entry name" value="ATPase domain of HSP90 chaperone/DNA topoisomerase II/histidine kinase"/>
    <property type="match status" value="1"/>
</dbReference>
<dbReference type="SUPFAM" id="SSF158472">
    <property type="entry name" value="HAMP domain-like"/>
    <property type="match status" value="1"/>
</dbReference>
<comment type="catalytic activity">
    <reaction evidence="1">
        <text>ATP + protein L-histidine = ADP + protein N-phospho-L-histidine.</text>
        <dbReference type="EC" id="2.7.13.3"/>
    </reaction>
</comment>
<protein>
    <recommendedName>
        <fullName evidence="3">histidine kinase</fullName>
        <ecNumber evidence="3">2.7.13.3</ecNumber>
    </recommendedName>
</protein>
<dbReference type="OrthoDB" id="3436at2"/>
<evidence type="ECO:0000256" key="6">
    <source>
        <dbReference type="ARBA" id="ARBA00022679"/>
    </source>
</evidence>
<dbReference type="STRING" id="142588.SAMN04488559_101192"/>
<keyword evidence="7 14" id="KW-0812">Transmembrane</keyword>
<comment type="subcellular location">
    <subcellularLocation>
        <location evidence="2">Cell membrane</location>
        <topology evidence="2">Multi-pass membrane protein</topology>
    </subcellularLocation>
</comment>
<organism evidence="17 18">
    <name type="scientific">Isobaculum melis</name>
    <dbReference type="NCBI Taxonomy" id="142588"/>
    <lineage>
        <taxon>Bacteria</taxon>
        <taxon>Bacillati</taxon>
        <taxon>Bacillota</taxon>
        <taxon>Bacilli</taxon>
        <taxon>Lactobacillales</taxon>
        <taxon>Carnobacteriaceae</taxon>
        <taxon>Isobaculum</taxon>
    </lineage>
</organism>
<dbReference type="Pfam" id="PF00672">
    <property type="entry name" value="HAMP"/>
    <property type="match status" value="1"/>
</dbReference>
<feature type="domain" description="Histidine kinase" evidence="15">
    <location>
        <begin position="248"/>
        <end position="464"/>
    </location>
</feature>
<dbReference type="InterPro" id="IPR004358">
    <property type="entry name" value="Sig_transdc_His_kin-like_C"/>
</dbReference>
<dbReference type="CDD" id="cd00082">
    <property type="entry name" value="HisKA"/>
    <property type="match status" value="1"/>
</dbReference>
<dbReference type="InterPro" id="IPR036890">
    <property type="entry name" value="HATPase_C_sf"/>
</dbReference>
<evidence type="ECO:0000256" key="1">
    <source>
        <dbReference type="ARBA" id="ARBA00000085"/>
    </source>
</evidence>
<dbReference type="FunFam" id="3.30.565.10:FF:000006">
    <property type="entry name" value="Sensor histidine kinase WalK"/>
    <property type="match status" value="1"/>
</dbReference>
<keyword evidence="13 14" id="KW-0472">Membrane</keyword>
<keyword evidence="8" id="KW-0547">Nucleotide-binding</keyword>
<evidence type="ECO:0000256" key="2">
    <source>
        <dbReference type="ARBA" id="ARBA00004651"/>
    </source>
</evidence>
<dbReference type="GO" id="GO:0000155">
    <property type="term" value="F:phosphorelay sensor kinase activity"/>
    <property type="evidence" value="ECO:0007669"/>
    <property type="project" value="InterPro"/>
</dbReference>
<proteinExistence type="predicted"/>
<dbReference type="Proteomes" id="UP000198948">
    <property type="component" value="Unassembled WGS sequence"/>
</dbReference>
<name>A0A1H9PXK8_9LACT</name>
<dbReference type="PROSITE" id="PS50109">
    <property type="entry name" value="HIS_KIN"/>
    <property type="match status" value="1"/>
</dbReference>
<dbReference type="SMART" id="SM00387">
    <property type="entry name" value="HATPase_c"/>
    <property type="match status" value="1"/>
</dbReference>
<dbReference type="InterPro" id="IPR003661">
    <property type="entry name" value="HisK_dim/P_dom"/>
</dbReference>
<keyword evidence="18" id="KW-1185">Reference proteome</keyword>
<dbReference type="PANTHER" id="PTHR45528">
    <property type="entry name" value="SENSOR HISTIDINE KINASE CPXA"/>
    <property type="match status" value="1"/>
</dbReference>
<dbReference type="EMBL" id="FOHA01000001">
    <property type="protein sequence ID" value="SER52575.1"/>
    <property type="molecule type" value="Genomic_DNA"/>
</dbReference>
<keyword evidence="5" id="KW-0597">Phosphoprotein</keyword>
<dbReference type="InterPro" id="IPR003660">
    <property type="entry name" value="HAMP_dom"/>
</dbReference>
<keyword evidence="12" id="KW-0902">Two-component regulatory system</keyword>
<dbReference type="GO" id="GO:0005886">
    <property type="term" value="C:plasma membrane"/>
    <property type="evidence" value="ECO:0007669"/>
    <property type="project" value="UniProtKB-SubCell"/>
</dbReference>
<dbReference type="AlphaFoldDB" id="A0A1H9PXK8"/>
<dbReference type="InterPro" id="IPR036097">
    <property type="entry name" value="HisK_dim/P_sf"/>
</dbReference>
<dbReference type="PRINTS" id="PR00344">
    <property type="entry name" value="BCTRLSENSOR"/>
</dbReference>
<dbReference type="EC" id="2.7.13.3" evidence="3"/>
<dbReference type="CDD" id="cd06225">
    <property type="entry name" value="HAMP"/>
    <property type="match status" value="1"/>
</dbReference>
<dbReference type="InterPro" id="IPR003594">
    <property type="entry name" value="HATPase_dom"/>
</dbReference>
<dbReference type="PROSITE" id="PS50885">
    <property type="entry name" value="HAMP"/>
    <property type="match status" value="1"/>
</dbReference>
<evidence type="ECO:0000259" key="15">
    <source>
        <dbReference type="PROSITE" id="PS50109"/>
    </source>
</evidence>
<evidence type="ECO:0000313" key="18">
    <source>
        <dbReference type="Proteomes" id="UP000198948"/>
    </source>
</evidence>
<evidence type="ECO:0000256" key="11">
    <source>
        <dbReference type="ARBA" id="ARBA00022989"/>
    </source>
</evidence>
<dbReference type="InterPro" id="IPR005467">
    <property type="entry name" value="His_kinase_dom"/>
</dbReference>
<dbReference type="SMART" id="SM00304">
    <property type="entry name" value="HAMP"/>
    <property type="match status" value="1"/>
</dbReference>
<evidence type="ECO:0000256" key="3">
    <source>
        <dbReference type="ARBA" id="ARBA00012438"/>
    </source>
</evidence>
<dbReference type="PANTHER" id="PTHR45528:SF1">
    <property type="entry name" value="SENSOR HISTIDINE KINASE CPXA"/>
    <property type="match status" value="1"/>
</dbReference>
<evidence type="ECO:0000256" key="8">
    <source>
        <dbReference type="ARBA" id="ARBA00022741"/>
    </source>
</evidence>
<reference evidence="17 18" key="1">
    <citation type="submission" date="2016-10" db="EMBL/GenBank/DDBJ databases">
        <authorList>
            <person name="de Groot N.N."/>
        </authorList>
    </citation>
    <scope>NUCLEOTIDE SEQUENCE [LARGE SCALE GENOMIC DNA]</scope>
    <source>
        <strain evidence="17 18">DSM 13760</strain>
    </source>
</reference>
<keyword evidence="11 14" id="KW-1133">Transmembrane helix</keyword>
<evidence type="ECO:0000256" key="9">
    <source>
        <dbReference type="ARBA" id="ARBA00022777"/>
    </source>
</evidence>
<keyword evidence="6" id="KW-0808">Transferase</keyword>
<evidence type="ECO:0000256" key="14">
    <source>
        <dbReference type="SAM" id="Phobius"/>
    </source>
</evidence>
<evidence type="ECO:0000256" key="13">
    <source>
        <dbReference type="ARBA" id="ARBA00023136"/>
    </source>
</evidence>
<dbReference type="RefSeq" id="WP_092649343.1">
    <property type="nucleotide sequence ID" value="NZ_FOHA01000001.1"/>
</dbReference>
<keyword evidence="9" id="KW-0418">Kinase</keyword>
<feature type="transmembrane region" description="Helical" evidence="14">
    <location>
        <begin position="6"/>
        <end position="27"/>
    </location>
</feature>
<dbReference type="Gene3D" id="3.30.565.10">
    <property type="entry name" value="Histidine kinase-like ATPase, C-terminal domain"/>
    <property type="match status" value="1"/>
</dbReference>
<feature type="transmembrane region" description="Helical" evidence="14">
    <location>
        <begin position="124"/>
        <end position="141"/>
    </location>
</feature>
<evidence type="ECO:0000256" key="12">
    <source>
        <dbReference type="ARBA" id="ARBA00023012"/>
    </source>
</evidence>
<evidence type="ECO:0000256" key="7">
    <source>
        <dbReference type="ARBA" id="ARBA00022692"/>
    </source>
</evidence>
<dbReference type="Pfam" id="PF02518">
    <property type="entry name" value="HATPase_c"/>
    <property type="match status" value="1"/>
</dbReference>
<evidence type="ECO:0000313" key="17">
    <source>
        <dbReference type="EMBL" id="SER52575.1"/>
    </source>
</evidence>
<accession>A0A1H9PXK8</accession>
<evidence type="ECO:0000256" key="4">
    <source>
        <dbReference type="ARBA" id="ARBA00022475"/>
    </source>
</evidence>
<dbReference type="Gene3D" id="6.10.340.10">
    <property type="match status" value="1"/>
</dbReference>
<dbReference type="Pfam" id="PF00512">
    <property type="entry name" value="HisKA"/>
    <property type="match status" value="1"/>
</dbReference>